<protein>
    <submittedName>
        <fullName evidence="1">Uncharacterized protein</fullName>
    </submittedName>
</protein>
<proteinExistence type="predicted"/>
<sequence length="815" mass="91798">MVGRFCNGEQVGERATITSLIIQKIHILSIQVLRSSISEPCSRLTVSVSKCGQSAGRFSANPTKAESPSNAPSRRAMDNSICLCSSIRLLSKQYDEERARELIPALNSHLEDVRRLLAKSKALSRDVQYQITPRNQRTNKALSVDSIDLAPVKQIYEVFSENVDGFWVASDDRVNADLRRRLACIVIFLRSKLDPEASVPPHIAKPFHGQTNYADIRNSGRKYIQIARKLGGLGSILWLPLDIPPSTYERYLNIDDEEVFNHLLSLAPQVTDHADVVQRLILSQLRELIPAADQLLLLLQAFGAVEIPEVLLKGVRRPQRRWNADGEIDAVDAHKFGLSNELVRLISDDVEYSCAIESPNIIKRRLDNDTLALSLCPEFSVFLSRVLRPRTVEELGAVALKVLCFVCPPCYEGNTDWSEPLKLAAWPIVEKTTRAYKVPTPLRTQVLEAILFFCERDSVAMRHVAVDRARSLLRKSMPYYLHATVVLFRSVLYRNDGEFTKSEAHIRDFVWRGPRPVTRRDHSLHGRLHISQMENKIKCTDDDVSLLIYEWKAELPLSTLDTEVTFRLQSTAARFFQSIGNFAAARASLEQTLSLDMTKPLRGNTRRLLVSRLADMYCEMEEYSKAAEILRPELSSSNKPELSRRAYPRLLLSSAEFNIGLGNFDAAELLLRELETQHATPIGIDTLFDQQLHMRAVLAVARIAHFRSDKNVAVARWRHALQEIQRMHALKAEAGFTAATIHLSLAHAQLAAGDAVGASASWAAGSEILKTETCEFWLPIVPTVWLKKVTREVYEVQGWTFRMMLPGAKPDATTP</sequence>
<evidence type="ECO:0000313" key="2">
    <source>
        <dbReference type="Proteomes" id="UP000830671"/>
    </source>
</evidence>
<dbReference type="RefSeq" id="XP_049148044.1">
    <property type="nucleotide sequence ID" value="XM_049290899.1"/>
</dbReference>
<dbReference type="Gene3D" id="1.25.40.10">
    <property type="entry name" value="Tetratricopeptide repeat domain"/>
    <property type="match status" value="1"/>
</dbReference>
<dbReference type="Proteomes" id="UP000830671">
    <property type="component" value="Chromosome 6"/>
</dbReference>
<dbReference type="InterPro" id="IPR011990">
    <property type="entry name" value="TPR-like_helical_dom_sf"/>
</dbReference>
<dbReference type="KEGG" id="clup:CLUP02_11934"/>
<name>A0A9Q8T059_9PEZI</name>
<gene>
    <name evidence="1" type="ORF">CLUP02_11934</name>
</gene>
<reference evidence="1" key="1">
    <citation type="journal article" date="2021" name="Mol. Plant Microbe Interact.">
        <title>Complete Genome Sequence of the Plant-Pathogenic Fungus Colletotrichum lupini.</title>
        <authorList>
            <person name="Baroncelli R."/>
            <person name="Pensec F."/>
            <person name="Da Lio D."/>
            <person name="Boufleur T."/>
            <person name="Vicente I."/>
            <person name="Sarrocco S."/>
            <person name="Picot A."/>
            <person name="Baraldi E."/>
            <person name="Sukno S."/>
            <person name="Thon M."/>
            <person name="Le Floch G."/>
        </authorList>
    </citation>
    <scope>NUCLEOTIDE SEQUENCE</scope>
    <source>
        <strain evidence="1">IMI 504893</strain>
    </source>
</reference>
<accession>A0A9Q8T059</accession>
<evidence type="ECO:0000313" key="1">
    <source>
        <dbReference type="EMBL" id="UQC86433.1"/>
    </source>
</evidence>
<dbReference type="SUPFAM" id="SSF48452">
    <property type="entry name" value="TPR-like"/>
    <property type="match status" value="1"/>
</dbReference>
<dbReference type="AlphaFoldDB" id="A0A9Q8T059"/>
<organism evidence="1 2">
    <name type="scientific">Colletotrichum lupini</name>
    <dbReference type="NCBI Taxonomy" id="145971"/>
    <lineage>
        <taxon>Eukaryota</taxon>
        <taxon>Fungi</taxon>
        <taxon>Dikarya</taxon>
        <taxon>Ascomycota</taxon>
        <taxon>Pezizomycotina</taxon>
        <taxon>Sordariomycetes</taxon>
        <taxon>Hypocreomycetidae</taxon>
        <taxon>Glomerellales</taxon>
        <taxon>Glomerellaceae</taxon>
        <taxon>Colletotrichum</taxon>
        <taxon>Colletotrichum acutatum species complex</taxon>
    </lineage>
</organism>
<dbReference type="EMBL" id="CP019478">
    <property type="protein sequence ID" value="UQC86433.1"/>
    <property type="molecule type" value="Genomic_DNA"/>
</dbReference>
<dbReference type="GeneID" id="73345909"/>
<keyword evidence="2" id="KW-1185">Reference proteome</keyword>